<organism evidence="22 23">
    <name type="scientific">Amblyomma americanum</name>
    <name type="common">Lone star tick</name>
    <dbReference type="NCBI Taxonomy" id="6943"/>
    <lineage>
        <taxon>Eukaryota</taxon>
        <taxon>Metazoa</taxon>
        <taxon>Ecdysozoa</taxon>
        <taxon>Arthropoda</taxon>
        <taxon>Chelicerata</taxon>
        <taxon>Arachnida</taxon>
        <taxon>Acari</taxon>
        <taxon>Parasitiformes</taxon>
        <taxon>Ixodida</taxon>
        <taxon>Ixodoidea</taxon>
        <taxon>Ixodidae</taxon>
        <taxon>Amblyomminae</taxon>
        <taxon>Amblyomma</taxon>
    </lineage>
</organism>
<dbReference type="InterPro" id="IPR002067">
    <property type="entry name" value="MCP"/>
</dbReference>
<evidence type="ECO:0000256" key="20">
    <source>
        <dbReference type="PROSITE-ProRule" id="PRU00282"/>
    </source>
</evidence>
<dbReference type="GO" id="GO:0055085">
    <property type="term" value="P:transmembrane transport"/>
    <property type="evidence" value="ECO:0007669"/>
    <property type="project" value="InterPro"/>
</dbReference>
<evidence type="ECO:0000256" key="16">
    <source>
        <dbReference type="ARBA" id="ARBA00048303"/>
    </source>
</evidence>
<dbReference type="SUPFAM" id="SSF103506">
    <property type="entry name" value="Mitochondrial carrier"/>
    <property type="match status" value="1"/>
</dbReference>
<comment type="caution">
    <text evidence="22">The sequence shown here is derived from an EMBL/GenBank/DDBJ whole genome shotgun (WGS) entry which is preliminary data.</text>
</comment>
<dbReference type="Proteomes" id="UP001321473">
    <property type="component" value="Unassembled WGS sequence"/>
</dbReference>
<evidence type="ECO:0000256" key="7">
    <source>
        <dbReference type="ARBA" id="ARBA00022989"/>
    </source>
</evidence>
<dbReference type="InterPro" id="IPR023395">
    <property type="entry name" value="MCP_dom_sf"/>
</dbReference>
<keyword evidence="7" id="KW-1133">Transmembrane helix</keyword>
<evidence type="ECO:0000256" key="13">
    <source>
        <dbReference type="ARBA" id="ARBA00046087"/>
    </source>
</evidence>
<evidence type="ECO:0000256" key="3">
    <source>
        <dbReference type="ARBA" id="ARBA00022448"/>
    </source>
</evidence>
<sequence length="307" mass="33693">MSQRHDILKLLREAAIHIASGGSAGFAEICLMHPLDVVKTRFQMQHDHLLAAAGEQRYTSIADCLRSMVRSEGFMSIYKGILPPMLSETPTRAVKFFAFEQCKTLFAFGGPQTASSLCLAALFAGLIEGAFVNPFEVVKVRLQTDRQVVARQPSTFAVARAIYRDAGFGLRGLNLGLTSTMSRNGLFNMFYLGFYFSVKDELPKTESEASTFALHLATAFVAGTGASVLNTPFDVAKSRIQGPQPGPSGSVKYRTCLQSVRTVFVEEGFFAFYKGLAPRILRFGPGAAVTLVVYEYVDEFLRSKFSD</sequence>
<keyword evidence="9 20" id="KW-0472">Membrane</keyword>
<dbReference type="Gene3D" id="1.50.40.10">
    <property type="entry name" value="Mitochondrial carrier domain"/>
    <property type="match status" value="1"/>
</dbReference>
<comment type="similarity">
    <text evidence="2 21">Belongs to the mitochondrial carrier (TC 2.A.29) family.</text>
</comment>
<dbReference type="GO" id="GO:0005743">
    <property type="term" value="C:mitochondrial inner membrane"/>
    <property type="evidence" value="ECO:0007669"/>
    <property type="project" value="UniProtKB-SubCell"/>
</dbReference>
<keyword evidence="5" id="KW-0677">Repeat</keyword>
<reference evidence="22 23" key="1">
    <citation type="journal article" date="2023" name="Arcadia Sci">
        <title>De novo assembly of a long-read Amblyomma americanum tick genome.</title>
        <authorList>
            <person name="Chou S."/>
            <person name="Poskanzer K.E."/>
            <person name="Rollins M."/>
            <person name="Thuy-Boun P.S."/>
        </authorList>
    </citation>
    <scope>NUCLEOTIDE SEQUENCE [LARGE SCALE GENOMIC DNA]</scope>
    <source>
        <strain evidence="22">F_SG_1</strain>
        <tissue evidence="22">Salivary glands</tissue>
    </source>
</reference>
<dbReference type="PANTHER" id="PTHR46356:SF1">
    <property type="entry name" value="MITOCHONDRIAL 2-OXODICARBOXYLATE CARRIER"/>
    <property type="match status" value="1"/>
</dbReference>
<comment type="catalytic activity">
    <reaction evidence="17">
        <text>2-oxoheptanedioate(in) + 2-oxoglutarate(out) = 2-oxoheptanedioate(out) + 2-oxoglutarate(in)</text>
        <dbReference type="Rhea" id="RHEA:71755"/>
        <dbReference type="ChEBI" id="CHEBI:16810"/>
        <dbReference type="ChEBI" id="CHEBI:72701"/>
    </reaction>
</comment>
<gene>
    <name evidence="22" type="ORF">V5799_005235</name>
</gene>
<evidence type="ECO:0000256" key="6">
    <source>
        <dbReference type="ARBA" id="ARBA00022792"/>
    </source>
</evidence>
<dbReference type="AlphaFoldDB" id="A0AAQ4DZU3"/>
<dbReference type="InterPro" id="IPR018108">
    <property type="entry name" value="MCP_transmembrane"/>
</dbReference>
<dbReference type="PANTHER" id="PTHR46356">
    <property type="entry name" value="MITOCHONDRIAL 2-OXODICARBOXYLATE CARRIER"/>
    <property type="match status" value="1"/>
</dbReference>
<dbReference type="PROSITE" id="PS50920">
    <property type="entry name" value="SOLCAR"/>
    <property type="match status" value="3"/>
</dbReference>
<evidence type="ECO:0000256" key="11">
    <source>
        <dbReference type="ARBA" id="ARBA00039747"/>
    </source>
</evidence>
<comment type="catalytic activity">
    <reaction evidence="14">
        <text>heptanedioate(in) + 2-oxoglutarate(out) = heptanedioate(out) + 2-oxoglutarate(in)</text>
        <dbReference type="Rhea" id="RHEA:71759"/>
        <dbReference type="ChEBI" id="CHEBI:16810"/>
        <dbReference type="ChEBI" id="CHEBI:36165"/>
    </reaction>
</comment>
<evidence type="ECO:0000256" key="2">
    <source>
        <dbReference type="ARBA" id="ARBA00006375"/>
    </source>
</evidence>
<evidence type="ECO:0000256" key="5">
    <source>
        <dbReference type="ARBA" id="ARBA00022737"/>
    </source>
</evidence>
<evidence type="ECO:0000256" key="1">
    <source>
        <dbReference type="ARBA" id="ARBA00004448"/>
    </source>
</evidence>
<evidence type="ECO:0000256" key="9">
    <source>
        <dbReference type="ARBA" id="ARBA00023136"/>
    </source>
</evidence>
<dbReference type="Pfam" id="PF00153">
    <property type="entry name" value="Mito_carr"/>
    <property type="match status" value="3"/>
</dbReference>
<comment type="subcellular location">
    <subcellularLocation>
        <location evidence="1">Mitochondrion inner membrane</location>
        <topology evidence="1">Multi-pass membrane protein</topology>
    </subcellularLocation>
</comment>
<evidence type="ECO:0000256" key="10">
    <source>
        <dbReference type="ARBA" id="ARBA00036018"/>
    </source>
</evidence>
<comment type="catalytic activity">
    <reaction evidence="19">
        <text>hexanedioate(in) + 2-oxoglutarate(out) = hexanedioate(out) + 2-oxoglutarate(in)</text>
        <dbReference type="Rhea" id="RHEA:71743"/>
        <dbReference type="ChEBI" id="CHEBI:16810"/>
        <dbReference type="ChEBI" id="CHEBI:17128"/>
    </reaction>
</comment>
<evidence type="ECO:0000256" key="21">
    <source>
        <dbReference type="RuleBase" id="RU000488"/>
    </source>
</evidence>
<dbReference type="InterPro" id="IPR051752">
    <property type="entry name" value="Mito_2-oxodicarb_carrier"/>
</dbReference>
<name>A0AAQ4DZU3_AMBAM</name>
<evidence type="ECO:0000313" key="23">
    <source>
        <dbReference type="Proteomes" id="UP001321473"/>
    </source>
</evidence>
<evidence type="ECO:0000256" key="4">
    <source>
        <dbReference type="ARBA" id="ARBA00022692"/>
    </source>
</evidence>
<keyword evidence="23" id="KW-1185">Reference proteome</keyword>
<accession>A0AAQ4DZU3</accession>
<evidence type="ECO:0000256" key="17">
    <source>
        <dbReference type="ARBA" id="ARBA00048581"/>
    </source>
</evidence>
<comment type="catalytic activity">
    <reaction evidence="16">
        <text>L-2-aminoadipate(in) + 2-oxoglutarate(out) = L-2-aminoadipate(out) + 2-oxoglutarate(in)</text>
        <dbReference type="Rhea" id="RHEA:71747"/>
        <dbReference type="ChEBI" id="CHEBI:16810"/>
        <dbReference type="ChEBI" id="CHEBI:58672"/>
    </reaction>
</comment>
<protein>
    <recommendedName>
        <fullName evidence="11">Mitochondrial 2-oxodicarboxylate carrier</fullName>
    </recommendedName>
    <alternativeName>
        <fullName evidence="12">Solute carrier family 25 member 21</fullName>
    </alternativeName>
</protein>
<comment type="catalytic activity">
    <reaction evidence="18">
        <text>glutarate(in) + 2-oxoglutarate(out) = glutarate(out) + 2-oxoglutarate(in)</text>
        <dbReference type="Rhea" id="RHEA:71751"/>
        <dbReference type="ChEBI" id="CHEBI:16810"/>
        <dbReference type="ChEBI" id="CHEBI:30921"/>
    </reaction>
</comment>
<keyword evidence="6" id="KW-0999">Mitochondrion inner membrane</keyword>
<keyword evidence="4 20" id="KW-0812">Transmembrane</keyword>
<comment type="function">
    <text evidence="13">Transports dicarboxylates across the inner membranes of mitochondria by a counter-exchange mechanism. Can transport 2-oxoadipate (2-oxohexanedioate), 2-oxoglutarate, adipate (hexanedioate), glutarate, and to a lesser extent, pimelate (heptanedioate), 2-oxopimelate (2-oxoheptanedioate), 2-aminoadipate (2-aminohexanedioate), oxaloacetate, and citrate. Plays a central role in catabolism of lysine, hydroxylysine, and tryptophan, by transporting common metabolite intermediates (such as 2-oxoadipate) into the mitochondria, where it is converted into acetyl-CoA and can enter the citric acid (TCA) cycle.</text>
</comment>
<evidence type="ECO:0000256" key="19">
    <source>
        <dbReference type="ARBA" id="ARBA00048998"/>
    </source>
</evidence>
<evidence type="ECO:0000313" key="22">
    <source>
        <dbReference type="EMBL" id="KAK8767983.1"/>
    </source>
</evidence>
<keyword evidence="3 21" id="KW-0813">Transport</keyword>
<proteinExistence type="inferred from homology"/>
<evidence type="ECO:0000256" key="18">
    <source>
        <dbReference type="ARBA" id="ARBA00048920"/>
    </source>
</evidence>
<feature type="repeat" description="Solcar" evidence="20">
    <location>
        <begin position="210"/>
        <end position="300"/>
    </location>
</feature>
<evidence type="ECO:0000256" key="8">
    <source>
        <dbReference type="ARBA" id="ARBA00023128"/>
    </source>
</evidence>
<evidence type="ECO:0000256" key="14">
    <source>
        <dbReference type="ARBA" id="ARBA00047537"/>
    </source>
</evidence>
<evidence type="ECO:0000256" key="12">
    <source>
        <dbReference type="ARBA" id="ARBA00041874"/>
    </source>
</evidence>
<dbReference type="PRINTS" id="PR00926">
    <property type="entry name" value="MITOCARRIER"/>
</dbReference>
<comment type="catalytic activity">
    <reaction evidence="15">
        <text>citrate(in) + 2-oxoglutarate(out) = citrate(out) + 2-oxoglutarate(in)</text>
        <dbReference type="Rhea" id="RHEA:71763"/>
        <dbReference type="ChEBI" id="CHEBI:16810"/>
        <dbReference type="ChEBI" id="CHEBI:16947"/>
    </reaction>
</comment>
<feature type="repeat" description="Solcar" evidence="20">
    <location>
        <begin position="112"/>
        <end position="201"/>
    </location>
</feature>
<keyword evidence="8" id="KW-0496">Mitochondrion</keyword>
<feature type="repeat" description="Solcar" evidence="20">
    <location>
        <begin position="12"/>
        <end position="105"/>
    </location>
</feature>
<comment type="catalytic activity">
    <reaction evidence="10">
        <text>2-oxoadipate(in) + 2-oxoglutarate(out) = 2-oxoadipate(out) + 2-oxoglutarate(in)</text>
        <dbReference type="Rhea" id="RHEA:71739"/>
        <dbReference type="ChEBI" id="CHEBI:16810"/>
        <dbReference type="ChEBI" id="CHEBI:57499"/>
    </reaction>
</comment>
<dbReference type="EMBL" id="JARKHS020024681">
    <property type="protein sequence ID" value="KAK8767983.1"/>
    <property type="molecule type" value="Genomic_DNA"/>
</dbReference>
<evidence type="ECO:0000256" key="15">
    <source>
        <dbReference type="ARBA" id="ARBA00048003"/>
    </source>
</evidence>